<evidence type="ECO:0000256" key="1">
    <source>
        <dbReference type="SAM" id="MobiDB-lite"/>
    </source>
</evidence>
<protein>
    <submittedName>
        <fullName evidence="2">Uncharacterized protein</fullName>
    </submittedName>
</protein>
<dbReference type="EMBL" id="JAWQEG010001497">
    <property type="protein sequence ID" value="KAK3879072.1"/>
    <property type="molecule type" value="Genomic_DNA"/>
</dbReference>
<organism evidence="2 3">
    <name type="scientific">Petrolisthes cinctipes</name>
    <name type="common">Flat porcelain crab</name>
    <dbReference type="NCBI Taxonomy" id="88211"/>
    <lineage>
        <taxon>Eukaryota</taxon>
        <taxon>Metazoa</taxon>
        <taxon>Ecdysozoa</taxon>
        <taxon>Arthropoda</taxon>
        <taxon>Crustacea</taxon>
        <taxon>Multicrustacea</taxon>
        <taxon>Malacostraca</taxon>
        <taxon>Eumalacostraca</taxon>
        <taxon>Eucarida</taxon>
        <taxon>Decapoda</taxon>
        <taxon>Pleocyemata</taxon>
        <taxon>Anomura</taxon>
        <taxon>Galatheoidea</taxon>
        <taxon>Porcellanidae</taxon>
        <taxon>Petrolisthes</taxon>
    </lineage>
</organism>
<comment type="caution">
    <text evidence="2">The sequence shown here is derived from an EMBL/GenBank/DDBJ whole genome shotgun (WGS) entry which is preliminary data.</text>
</comment>
<sequence>MGEVSEGGRKTPVDVTSAPQATPTDLPHSTSPSAPHSTTHFVYLVYSHSASLWLDSTTLSSDSVASLVAHLHFLVFSHASPVHSPFVRMCVSSSTRNQDCTLSPSASQLHTHRLQSHPVIRHMPSNFFPSLISSCRTQANLVQLPLRIV</sequence>
<accession>A0AAE1FRB2</accession>
<evidence type="ECO:0000313" key="3">
    <source>
        <dbReference type="Proteomes" id="UP001286313"/>
    </source>
</evidence>
<evidence type="ECO:0000313" key="2">
    <source>
        <dbReference type="EMBL" id="KAK3879072.1"/>
    </source>
</evidence>
<feature type="compositionally biased region" description="Basic and acidic residues" evidence="1">
    <location>
        <begin position="1"/>
        <end position="12"/>
    </location>
</feature>
<name>A0AAE1FRB2_PETCI</name>
<dbReference type="Proteomes" id="UP001286313">
    <property type="component" value="Unassembled WGS sequence"/>
</dbReference>
<reference evidence="2" key="1">
    <citation type="submission" date="2023-10" db="EMBL/GenBank/DDBJ databases">
        <title>Genome assemblies of two species of porcelain crab, Petrolisthes cinctipes and Petrolisthes manimaculis (Anomura: Porcellanidae).</title>
        <authorList>
            <person name="Angst P."/>
        </authorList>
    </citation>
    <scope>NUCLEOTIDE SEQUENCE</scope>
    <source>
        <strain evidence="2">PB745_01</strain>
        <tissue evidence="2">Gill</tissue>
    </source>
</reference>
<proteinExistence type="predicted"/>
<feature type="region of interest" description="Disordered" evidence="1">
    <location>
        <begin position="1"/>
        <end position="33"/>
    </location>
</feature>
<dbReference type="AlphaFoldDB" id="A0AAE1FRB2"/>
<gene>
    <name evidence="2" type="ORF">Pcinc_016326</name>
</gene>
<keyword evidence="3" id="KW-1185">Reference proteome</keyword>